<evidence type="ECO:0000256" key="1">
    <source>
        <dbReference type="SAM" id="Phobius"/>
    </source>
</evidence>
<evidence type="ECO:0008006" key="4">
    <source>
        <dbReference type="Google" id="ProtNLM"/>
    </source>
</evidence>
<dbReference type="Pfam" id="PF11739">
    <property type="entry name" value="YdbH-like"/>
    <property type="match status" value="1"/>
</dbReference>
<keyword evidence="1" id="KW-1133">Transmembrane helix</keyword>
<name>A0ABZ0K2A6_9GAMM</name>
<feature type="transmembrane region" description="Helical" evidence="1">
    <location>
        <begin position="12"/>
        <end position="34"/>
    </location>
</feature>
<gene>
    <name evidence="2" type="ORF">RGE70_07555</name>
</gene>
<protein>
    <recommendedName>
        <fullName evidence="4">AsmA domain-containing protein</fullName>
    </recommendedName>
</protein>
<accession>A0ABZ0K2A6</accession>
<dbReference type="RefSeq" id="WP_310470878.1">
    <property type="nucleotide sequence ID" value="NZ_CP136522.1"/>
</dbReference>
<organism evidence="2 3">
    <name type="scientific">Shewanella youngdeokensis</name>
    <dbReference type="NCBI Taxonomy" id="2999068"/>
    <lineage>
        <taxon>Bacteria</taxon>
        <taxon>Pseudomonadati</taxon>
        <taxon>Pseudomonadota</taxon>
        <taxon>Gammaproteobacteria</taxon>
        <taxon>Alteromonadales</taxon>
        <taxon>Shewanellaceae</taxon>
        <taxon>Shewanella</taxon>
    </lineage>
</organism>
<proteinExistence type="predicted"/>
<dbReference type="EMBL" id="CP136522">
    <property type="protein sequence ID" value="WOT06606.1"/>
    <property type="molecule type" value="Genomic_DNA"/>
</dbReference>
<reference evidence="2 3" key="1">
    <citation type="submission" date="2023-10" db="EMBL/GenBank/DDBJ databases">
        <title>Complete genome sequence of Shewanella sp. DAU334.</title>
        <authorList>
            <person name="Lee Y.-S."/>
            <person name="Jeong H.-R."/>
            <person name="Hwang E.-J."/>
            <person name="Choi Y.-L."/>
            <person name="Kim G.-D."/>
        </authorList>
    </citation>
    <scope>NUCLEOTIDE SEQUENCE [LARGE SCALE GENOMIC DNA]</scope>
    <source>
        <strain evidence="2 3">DAU334</strain>
    </source>
</reference>
<dbReference type="Proteomes" id="UP001529491">
    <property type="component" value="Chromosome"/>
</dbReference>
<evidence type="ECO:0000313" key="2">
    <source>
        <dbReference type="EMBL" id="WOT06606.1"/>
    </source>
</evidence>
<keyword evidence="1" id="KW-0472">Membrane</keyword>
<dbReference type="InterPro" id="IPR021730">
    <property type="entry name" value="YdbH"/>
</dbReference>
<keyword evidence="3" id="KW-1185">Reference proteome</keyword>
<keyword evidence="1" id="KW-0812">Transmembrane</keyword>
<evidence type="ECO:0000313" key="3">
    <source>
        <dbReference type="Proteomes" id="UP001529491"/>
    </source>
</evidence>
<sequence>MAVNTFGQQFRRLILISTGMMLTTILIATLYVGWNFQRLTIKYANDFLQPYQVQIADFSFTIKDLTHWQFPLLSLTINQTKVDIKDLNISFKSDTDFFALKIEDLYALSAKKLNIDLDPSVLRSAAKQQNNSPTIALDFSALPLIDIGETQLTIKNIASTKLKINIPYLKLDKKGNFSSEVVNNQQTVVKVAAQLNTDEWQANTQVNITKLQLLIADIYAAETTLFASKMAQYNNFEDSTSLLSPIYKLQGLLNSQQLLLNATVNSAVTLGVKSGQLQSQHSISNLKLQFNGLAGLTLIPQPIDDHKHAISSDPQQQFDQLNSQGELAFSLNGNIADLTLTVQPFELPIVFEPQVKNTLATPPPSLVVYSNALMTKS</sequence>